<evidence type="ECO:0000313" key="3">
    <source>
        <dbReference type="Proteomes" id="UP000078240"/>
    </source>
</evidence>
<accession>A0A179HE47</accession>
<organism evidence="2 3">
    <name type="scientific">Purpureocillium lilacinum</name>
    <name type="common">Paecilomyces lilacinus</name>
    <dbReference type="NCBI Taxonomy" id="33203"/>
    <lineage>
        <taxon>Eukaryota</taxon>
        <taxon>Fungi</taxon>
        <taxon>Dikarya</taxon>
        <taxon>Ascomycota</taxon>
        <taxon>Pezizomycotina</taxon>
        <taxon>Sordariomycetes</taxon>
        <taxon>Hypocreomycetidae</taxon>
        <taxon>Hypocreales</taxon>
        <taxon>Ophiocordycipitaceae</taxon>
        <taxon>Purpureocillium</taxon>
    </lineage>
</organism>
<name>A0A179HE47_PURLI</name>
<comment type="caution">
    <text evidence="2">The sequence shown here is derived from an EMBL/GenBank/DDBJ whole genome shotgun (WGS) entry which is preliminary data.</text>
</comment>
<feature type="region of interest" description="Disordered" evidence="1">
    <location>
        <begin position="1"/>
        <end position="22"/>
    </location>
</feature>
<protein>
    <submittedName>
        <fullName evidence="2">Uncharacterized protein</fullName>
    </submittedName>
</protein>
<dbReference type="EMBL" id="LSBH01000001">
    <property type="protein sequence ID" value="OAQ87749.1"/>
    <property type="molecule type" value="Genomic_DNA"/>
</dbReference>
<dbReference type="AlphaFoldDB" id="A0A179HE47"/>
<feature type="compositionally biased region" description="Polar residues" evidence="1">
    <location>
        <begin position="45"/>
        <end position="58"/>
    </location>
</feature>
<dbReference type="Proteomes" id="UP000078240">
    <property type="component" value="Unassembled WGS sequence"/>
</dbReference>
<evidence type="ECO:0000313" key="2">
    <source>
        <dbReference type="EMBL" id="OAQ87749.1"/>
    </source>
</evidence>
<reference evidence="2 3" key="1">
    <citation type="submission" date="2016-01" db="EMBL/GenBank/DDBJ databases">
        <title>Biosynthesis of antibiotic leucinostatins and their inhibition on Phytophthora in bio-control Purpureocillium lilacinum.</title>
        <authorList>
            <person name="Wang G."/>
            <person name="Liu Z."/>
            <person name="Lin R."/>
            <person name="Li E."/>
            <person name="Mao Z."/>
            <person name="Ling J."/>
            <person name="Yin W."/>
            <person name="Xie B."/>
        </authorList>
    </citation>
    <scope>NUCLEOTIDE SEQUENCE [LARGE SCALE GENOMIC DNA]</scope>
    <source>
        <strain evidence="2">PLBJ-1</strain>
    </source>
</reference>
<feature type="region of interest" description="Disordered" evidence="1">
    <location>
        <begin position="36"/>
        <end position="65"/>
    </location>
</feature>
<sequence length="166" mass="18018">MAKRASRRVVDVGPSLPTASHRQSAECGIKLWGLDHTREGGPASTRPSASGENSNTTSRQHHSTRPLIVARYPYQSFRLPATPRALTRVACQPDALLHTCQRGPRLGGGVWLSVCLSESLWRPTPSLSSIEPSQLYGAPFQGAGSHQRDGCHRSLPLCFLLSIVLD</sequence>
<proteinExistence type="predicted"/>
<gene>
    <name evidence="2" type="ORF">VFPBJ_01790</name>
</gene>
<evidence type="ECO:0000256" key="1">
    <source>
        <dbReference type="SAM" id="MobiDB-lite"/>
    </source>
</evidence>